<gene>
    <name evidence="2" type="ORF">M6B22_05205</name>
</gene>
<proteinExistence type="predicted"/>
<dbReference type="EMBL" id="CP097463">
    <property type="protein sequence ID" value="WAX58165.1"/>
    <property type="molecule type" value="Genomic_DNA"/>
</dbReference>
<evidence type="ECO:0000313" key="2">
    <source>
        <dbReference type="EMBL" id="WAX58165.1"/>
    </source>
</evidence>
<sequence>MTTAAALTSEAEILCIALGELNKRLPTAWDARTQRAITPGRFRGDAVVILTGPRNQQGRLYAEVRRSLVTKDLDPLVAGINLAIADTAPSSNSTLPRPLVVARYLAPPLRAWLAERNVPYADATGNVRISLDEPALFLRDVGAQKDPWRGPGRPRGNLTGPSAARIVRALADYEPPYTVPQLMKLAGTPSGNTYRAVEFIEEQGFLTRSADGRVQEVQWRALLERWSQDFGFAKSGAAATFLAPRGLPDLMQRLAKLKSTKTTGRYAVTASLATPKWEAYAPAKNAMIYAERVQDIVDALNLRAVDAGANVLITSARADAVFERTQELDGVTIVAPSQAVVDLLTAPGRGAEQARALLDWMEKNESAWRR</sequence>
<dbReference type="SUPFAM" id="SSF46785">
    <property type="entry name" value="Winged helix' DNA-binding domain"/>
    <property type="match status" value="1"/>
</dbReference>
<feature type="domain" description="HTH iclR-type" evidence="1">
    <location>
        <begin position="163"/>
        <end position="208"/>
    </location>
</feature>
<evidence type="ECO:0000313" key="3">
    <source>
        <dbReference type="Proteomes" id="UP001164693"/>
    </source>
</evidence>
<evidence type="ECO:0000259" key="1">
    <source>
        <dbReference type="Pfam" id="PF09339"/>
    </source>
</evidence>
<dbReference type="Proteomes" id="UP001164693">
    <property type="component" value="Chromosome"/>
</dbReference>
<reference evidence="2" key="1">
    <citation type="submission" date="2022-05" db="EMBL/GenBank/DDBJ databases">
        <title>Jatrophihabitans sp. SB3-54 whole genome sequence.</title>
        <authorList>
            <person name="Suh M.K."/>
            <person name="Eom M.K."/>
            <person name="Kim J.S."/>
            <person name="Kim H.S."/>
            <person name="Do H.E."/>
            <person name="Shin Y.K."/>
            <person name="Lee J.-S."/>
        </authorList>
    </citation>
    <scope>NUCLEOTIDE SEQUENCE</scope>
    <source>
        <strain evidence="2">SB3-54</strain>
    </source>
</reference>
<dbReference type="InterPro" id="IPR005471">
    <property type="entry name" value="Tscrpt_reg_IclR_N"/>
</dbReference>
<protein>
    <recommendedName>
        <fullName evidence="1">HTH iclR-type domain-containing protein</fullName>
    </recommendedName>
</protein>
<dbReference type="InterPro" id="IPR036390">
    <property type="entry name" value="WH_DNA-bd_sf"/>
</dbReference>
<accession>A0ABY7JZZ1</accession>
<dbReference type="Gene3D" id="1.10.10.10">
    <property type="entry name" value="Winged helix-like DNA-binding domain superfamily/Winged helix DNA-binding domain"/>
    <property type="match status" value="1"/>
</dbReference>
<dbReference type="Pfam" id="PF09339">
    <property type="entry name" value="HTH_IclR"/>
    <property type="match status" value="1"/>
</dbReference>
<dbReference type="InterPro" id="IPR036388">
    <property type="entry name" value="WH-like_DNA-bd_sf"/>
</dbReference>
<keyword evidence="3" id="KW-1185">Reference proteome</keyword>
<name>A0ABY7JZZ1_9ACTN</name>
<organism evidence="2 3">
    <name type="scientific">Jatrophihabitans cynanchi</name>
    <dbReference type="NCBI Taxonomy" id="2944128"/>
    <lineage>
        <taxon>Bacteria</taxon>
        <taxon>Bacillati</taxon>
        <taxon>Actinomycetota</taxon>
        <taxon>Actinomycetes</taxon>
        <taxon>Jatrophihabitantales</taxon>
        <taxon>Jatrophihabitantaceae</taxon>
        <taxon>Jatrophihabitans</taxon>
    </lineage>
</organism>
<dbReference type="RefSeq" id="WP_269444715.1">
    <property type="nucleotide sequence ID" value="NZ_CP097463.1"/>
</dbReference>